<dbReference type="Proteomes" id="UP000324832">
    <property type="component" value="Unassembled WGS sequence"/>
</dbReference>
<sequence>MVPRIQTTDPCDASVYNITQSDQSEDRMELNFLLASGQCLGIPLSEHSYLLKIIQCAPE</sequence>
<dbReference type="EMBL" id="FZQP02001114">
    <property type="protein sequence ID" value="VVC91608.1"/>
    <property type="molecule type" value="Genomic_DNA"/>
</dbReference>
<evidence type="ECO:0000313" key="2">
    <source>
        <dbReference type="Proteomes" id="UP000324832"/>
    </source>
</evidence>
<evidence type="ECO:0000313" key="1">
    <source>
        <dbReference type="EMBL" id="VVC91608.1"/>
    </source>
</evidence>
<accession>A0A5E4Q290</accession>
<gene>
    <name evidence="1" type="ORF">LSINAPIS_LOCUS4246</name>
</gene>
<keyword evidence="2" id="KW-1185">Reference proteome</keyword>
<dbReference type="AlphaFoldDB" id="A0A5E4Q290"/>
<protein>
    <submittedName>
        <fullName evidence="1">Uncharacterized protein</fullName>
    </submittedName>
</protein>
<reference evidence="1 2" key="1">
    <citation type="submission" date="2017-07" db="EMBL/GenBank/DDBJ databases">
        <authorList>
            <person name="Talla V."/>
            <person name="Backstrom N."/>
        </authorList>
    </citation>
    <scope>NUCLEOTIDE SEQUENCE [LARGE SCALE GENOMIC DNA]</scope>
</reference>
<proteinExistence type="predicted"/>
<organism evidence="1 2">
    <name type="scientific">Leptidea sinapis</name>
    <dbReference type="NCBI Taxonomy" id="189913"/>
    <lineage>
        <taxon>Eukaryota</taxon>
        <taxon>Metazoa</taxon>
        <taxon>Ecdysozoa</taxon>
        <taxon>Arthropoda</taxon>
        <taxon>Hexapoda</taxon>
        <taxon>Insecta</taxon>
        <taxon>Pterygota</taxon>
        <taxon>Neoptera</taxon>
        <taxon>Endopterygota</taxon>
        <taxon>Lepidoptera</taxon>
        <taxon>Glossata</taxon>
        <taxon>Ditrysia</taxon>
        <taxon>Papilionoidea</taxon>
        <taxon>Pieridae</taxon>
        <taxon>Dismorphiinae</taxon>
        <taxon>Leptidea</taxon>
    </lineage>
</organism>
<name>A0A5E4Q290_9NEOP</name>